<evidence type="ECO:0008006" key="5">
    <source>
        <dbReference type="Google" id="ProtNLM"/>
    </source>
</evidence>
<keyword evidence="2" id="KW-0812">Transmembrane</keyword>
<proteinExistence type="predicted"/>
<dbReference type="PANTHER" id="PTHR46080:SF8">
    <property type="entry name" value="SOLUTE CARRIER FAMILY 25 MEMBER 44-LIKE"/>
    <property type="match status" value="1"/>
</dbReference>
<dbReference type="Proteomes" id="UP001604277">
    <property type="component" value="Unassembled WGS sequence"/>
</dbReference>
<dbReference type="AlphaFoldDB" id="A0ABD1VLF9"/>
<dbReference type="PANTHER" id="PTHR46080">
    <property type="entry name" value="MITOCHONDRIAL SUBSTRATE CARRIER FAMILY PROTEIN J"/>
    <property type="match status" value="1"/>
</dbReference>
<gene>
    <name evidence="3" type="ORF">Fot_18606</name>
</gene>
<evidence type="ECO:0000313" key="4">
    <source>
        <dbReference type="Proteomes" id="UP001604277"/>
    </source>
</evidence>
<name>A0ABD1VLF9_9LAMI</name>
<accession>A0ABD1VLF9</accession>
<feature type="region of interest" description="Disordered" evidence="1">
    <location>
        <begin position="127"/>
        <end position="164"/>
    </location>
</feature>
<reference evidence="4" key="1">
    <citation type="submission" date="2024-07" db="EMBL/GenBank/DDBJ databases">
        <title>Two chromosome-level genome assemblies of Korean endemic species Abeliophyllum distichum and Forsythia ovata (Oleaceae).</title>
        <authorList>
            <person name="Jang H."/>
        </authorList>
    </citation>
    <scope>NUCLEOTIDE SEQUENCE [LARGE SCALE GENOMIC DNA]</scope>
</reference>
<protein>
    <recommendedName>
        <fullName evidence="5">Transmembrane protein</fullName>
    </recommendedName>
</protein>
<dbReference type="EMBL" id="JBFOLJ010000005">
    <property type="protein sequence ID" value="KAL2537215.1"/>
    <property type="molecule type" value="Genomic_DNA"/>
</dbReference>
<evidence type="ECO:0000256" key="2">
    <source>
        <dbReference type="SAM" id="Phobius"/>
    </source>
</evidence>
<keyword evidence="4" id="KW-1185">Reference proteome</keyword>
<feature type="compositionally biased region" description="Basic and acidic residues" evidence="1">
    <location>
        <begin position="133"/>
        <end position="142"/>
    </location>
</feature>
<keyword evidence="2" id="KW-1133">Transmembrane helix</keyword>
<evidence type="ECO:0000256" key="1">
    <source>
        <dbReference type="SAM" id="MobiDB-lite"/>
    </source>
</evidence>
<sequence>MADKRKHHRPADDSDSESDSKLPFKSKLKPDSAILQTLKTLKDSATAAASSSATWFHKRKKKDPLPKPMNLGTAEKESTVEEIDIPSDIDWQMLDKSKFFFLGAAMFFGVFAYLYPAVVLKTRQQVAQSQGEKSTDGDRRDTIGGGGELAVGGKAKRGDGGGDA</sequence>
<feature type="region of interest" description="Disordered" evidence="1">
    <location>
        <begin position="1"/>
        <end position="28"/>
    </location>
</feature>
<feature type="transmembrane region" description="Helical" evidence="2">
    <location>
        <begin position="99"/>
        <end position="118"/>
    </location>
</feature>
<comment type="caution">
    <text evidence="3">The sequence shown here is derived from an EMBL/GenBank/DDBJ whole genome shotgun (WGS) entry which is preliminary data.</text>
</comment>
<organism evidence="3 4">
    <name type="scientific">Forsythia ovata</name>
    <dbReference type="NCBI Taxonomy" id="205694"/>
    <lineage>
        <taxon>Eukaryota</taxon>
        <taxon>Viridiplantae</taxon>
        <taxon>Streptophyta</taxon>
        <taxon>Embryophyta</taxon>
        <taxon>Tracheophyta</taxon>
        <taxon>Spermatophyta</taxon>
        <taxon>Magnoliopsida</taxon>
        <taxon>eudicotyledons</taxon>
        <taxon>Gunneridae</taxon>
        <taxon>Pentapetalae</taxon>
        <taxon>asterids</taxon>
        <taxon>lamiids</taxon>
        <taxon>Lamiales</taxon>
        <taxon>Oleaceae</taxon>
        <taxon>Forsythieae</taxon>
        <taxon>Forsythia</taxon>
    </lineage>
</organism>
<keyword evidence="2" id="KW-0472">Membrane</keyword>
<evidence type="ECO:0000313" key="3">
    <source>
        <dbReference type="EMBL" id="KAL2537215.1"/>
    </source>
</evidence>
<feature type="region of interest" description="Disordered" evidence="1">
    <location>
        <begin position="47"/>
        <end position="77"/>
    </location>
</feature>